<dbReference type="Proteomes" id="UP000030645">
    <property type="component" value="Unassembled WGS sequence"/>
</dbReference>
<organism evidence="1 2">
    <name type="scientific">Morus notabilis</name>
    <dbReference type="NCBI Taxonomy" id="981085"/>
    <lineage>
        <taxon>Eukaryota</taxon>
        <taxon>Viridiplantae</taxon>
        <taxon>Streptophyta</taxon>
        <taxon>Embryophyta</taxon>
        <taxon>Tracheophyta</taxon>
        <taxon>Spermatophyta</taxon>
        <taxon>Magnoliopsida</taxon>
        <taxon>eudicotyledons</taxon>
        <taxon>Gunneridae</taxon>
        <taxon>Pentapetalae</taxon>
        <taxon>rosids</taxon>
        <taxon>fabids</taxon>
        <taxon>Rosales</taxon>
        <taxon>Moraceae</taxon>
        <taxon>Moreae</taxon>
        <taxon>Morus</taxon>
    </lineage>
</organism>
<dbReference type="AlphaFoldDB" id="W9RGZ1"/>
<keyword evidence="2" id="KW-1185">Reference proteome</keyword>
<protein>
    <submittedName>
        <fullName evidence="1">Uncharacterized protein</fullName>
    </submittedName>
</protein>
<evidence type="ECO:0000313" key="1">
    <source>
        <dbReference type="EMBL" id="EXB76268.1"/>
    </source>
</evidence>
<evidence type="ECO:0000313" key="2">
    <source>
        <dbReference type="Proteomes" id="UP000030645"/>
    </source>
</evidence>
<accession>W9RGZ1</accession>
<sequence>MVRKLRRKWRLRNVGGENGTKWRIEIEWINGGFISFVCSKTSYAASFWKVCAGLRLTPS</sequence>
<reference evidence="2" key="1">
    <citation type="submission" date="2013-01" db="EMBL/GenBank/DDBJ databases">
        <title>Draft Genome Sequence of a Mulberry Tree, Morus notabilis C.K. Schneid.</title>
        <authorList>
            <person name="He N."/>
            <person name="Zhao S."/>
        </authorList>
    </citation>
    <scope>NUCLEOTIDE SEQUENCE</scope>
</reference>
<dbReference type="EMBL" id="KE344715">
    <property type="protein sequence ID" value="EXB76268.1"/>
    <property type="molecule type" value="Genomic_DNA"/>
</dbReference>
<name>W9RGZ1_9ROSA</name>
<proteinExistence type="predicted"/>
<gene>
    <name evidence="1" type="ORF">L484_025624</name>
</gene>